<keyword evidence="3" id="KW-1185">Reference proteome</keyword>
<feature type="non-terminal residue" evidence="2">
    <location>
        <position position="92"/>
    </location>
</feature>
<name>A0A9K3GQ15_9EUKA</name>
<organism evidence="2 3">
    <name type="scientific">Kipferlia bialata</name>
    <dbReference type="NCBI Taxonomy" id="797122"/>
    <lineage>
        <taxon>Eukaryota</taxon>
        <taxon>Metamonada</taxon>
        <taxon>Carpediemonas-like organisms</taxon>
        <taxon>Kipferlia</taxon>
    </lineage>
</organism>
<feature type="compositionally biased region" description="Acidic residues" evidence="1">
    <location>
        <begin position="48"/>
        <end position="60"/>
    </location>
</feature>
<proteinExistence type="predicted"/>
<protein>
    <submittedName>
        <fullName evidence="2">Uncharacterized protein</fullName>
    </submittedName>
</protein>
<evidence type="ECO:0000313" key="2">
    <source>
        <dbReference type="EMBL" id="GIQ91754.1"/>
    </source>
</evidence>
<dbReference type="Proteomes" id="UP000265618">
    <property type="component" value="Unassembled WGS sequence"/>
</dbReference>
<comment type="caution">
    <text evidence="2">The sequence shown here is derived from an EMBL/GenBank/DDBJ whole genome shotgun (WGS) entry which is preliminary data.</text>
</comment>
<gene>
    <name evidence="2" type="ORF">KIPB_015146</name>
</gene>
<dbReference type="AlphaFoldDB" id="A0A9K3GQ15"/>
<evidence type="ECO:0000313" key="3">
    <source>
        <dbReference type="Proteomes" id="UP000265618"/>
    </source>
</evidence>
<feature type="non-terminal residue" evidence="2">
    <location>
        <position position="1"/>
    </location>
</feature>
<sequence>AKLTDFKGPPSLVSPVTEAGRQAMEEIENLLKMELGEEMPKKKKKGDDEEEGEQDKEEEAPAPMDKKALSSYFDIRQQIAQDILLPMATPDA</sequence>
<dbReference type="EMBL" id="BDIP01008275">
    <property type="protein sequence ID" value="GIQ91754.1"/>
    <property type="molecule type" value="Genomic_DNA"/>
</dbReference>
<reference evidence="2 3" key="1">
    <citation type="journal article" date="2018" name="PLoS ONE">
        <title>The draft genome of Kipferlia bialata reveals reductive genome evolution in fornicate parasites.</title>
        <authorList>
            <person name="Tanifuji G."/>
            <person name="Takabayashi S."/>
            <person name="Kume K."/>
            <person name="Takagi M."/>
            <person name="Nakayama T."/>
            <person name="Kamikawa R."/>
            <person name="Inagaki Y."/>
            <person name="Hashimoto T."/>
        </authorList>
    </citation>
    <scope>NUCLEOTIDE SEQUENCE [LARGE SCALE GENOMIC DNA]</scope>
    <source>
        <strain evidence="2">NY0173</strain>
    </source>
</reference>
<feature type="region of interest" description="Disordered" evidence="1">
    <location>
        <begin position="32"/>
        <end position="68"/>
    </location>
</feature>
<accession>A0A9K3GQ15</accession>
<evidence type="ECO:0000256" key="1">
    <source>
        <dbReference type="SAM" id="MobiDB-lite"/>
    </source>
</evidence>